<organism evidence="3 4">
    <name type="scientific">Ceratitis capitata</name>
    <name type="common">Mediterranean fruit fly</name>
    <name type="synonym">Tephritis capitata</name>
    <dbReference type="NCBI Taxonomy" id="7213"/>
    <lineage>
        <taxon>Eukaryota</taxon>
        <taxon>Metazoa</taxon>
        <taxon>Ecdysozoa</taxon>
        <taxon>Arthropoda</taxon>
        <taxon>Hexapoda</taxon>
        <taxon>Insecta</taxon>
        <taxon>Pterygota</taxon>
        <taxon>Neoptera</taxon>
        <taxon>Endopterygota</taxon>
        <taxon>Diptera</taxon>
        <taxon>Brachycera</taxon>
        <taxon>Muscomorpha</taxon>
        <taxon>Tephritoidea</taxon>
        <taxon>Tephritidae</taxon>
        <taxon>Ceratitis</taxon>
        <taxon>Ceratitis</taxon>
    </lineage>
</organism>
<evidence type="ECO:0000313" key="3">
    <source>
        <dbReference type="EMBL" id="CAD6996810.1"/>
    </source>
</evidence>
<keyword evidence="4" id="KW-1185">Reference proteome</keyword>
<dbReference type="AlphaFoldDB" id="A0A811UDX0"/>
<feature type="compositionally biased region" description="Acidic residues" evidence="1">
    <location>
        <begin position="148"/>
        <end position="171"/>
    </location>
</feature>
<feature type="compositionally biased region" description="Acidic residues" evidence="1">
    <location>
        <begin position="113"/>
        <end position="141"/>
    </location>
</feature>
<sequence length="221" mass="23316">MKFISTLLFVIAFVATLSEGQSPGVAPGEPIEESKPPEDALVGSQVGVGGSSDDGEAPDDGVNDESERQGEAGAQGDDSEEPDVEGAGNDESEEQHGDFRLPKDEPRASGSASDEDDDEENGEADNEDELVLEEIDVEGSGDDATNAIDEEADFEGLELPDAEGFGDDESEGQYGDFRLPKDVQRAAGSASNEVDEEQIGDEEPAKDSESSREESNVDNEL</sequence>
<evidence type="ECO:0000313" key="4">
    <source>
        <dbReference type="Proteomes" id="UP000606786"/>
    </source>
</evidence>
<feature type="compositionally biased region" description="Acidic residues" evidence="1">
    <location>
        <begin position="53"/>
        <end position="64"/>
    </location>
</feature>
<protein>
    <submittedName>
        <fullName evidence="3">(Mediterranean fruit fly) hypothetical protein</fullName>
    </submittedName>
</protein>
<feature type="compositionally biased region" description="Basic and acidic residues" evidence="1">
    <location>
        <begin position="203"/>
        <end position="215"/>
    </location>
</feature>
<comment type="caution">
    <text evidence="3">The sequence shown here is derived from an EMBL/GenBank/DDBJ whole genome shotgun (WGS) entry which is preliminary data.</text>
</comment>
<name>A0A811UDX0_CERCA</name>
<feature type="chain" id="PRO_5032364170" evidence="2">
    <location>
        <begin position="21"/>
        <end position="221"/>
    </location>
</feature>
<dbReference type="Proteomes" id="UP000606786">
    <property type="component" value="Unassembled WGS sequence"/>
</dbReference>
<reference evidence="3" key="1">
    <citation type="submission" date="2020-11" db="EMBL/GenBank/DDBJ databases">
        <authorList>
            <person name="Whitehead M."/>
        </authorList>
    </citation>
    <scope>NUCLEOTIDE SEQUENCE</scope>
    <source>
        <strain evidence="3">EGII</strain>
    </source>
</reference>
<accession>A0A811UDX0</accession>
<dbReference type="EMBL" id="CAJHJT010000012">
    <property type="protein sequence ID" value="CAD6996810.1"/>
    <property type="molecule type" value="Genomic_DNA"/>
</dbReference>
<feature type="compositionally biased region" description="Acidic residues" evidence="1">
    <location>
        <begin position="193"/>
        <end position="202"/>
    </location>
</feature>
<evidence type="ECO:0000256" key="1">
    <source>
        <dbReference type="SAM" id="MobiDB-lite"/>
    </source>
</evidence>
<proteinExistence type="predicted"/>
<feature type="compositionally biased region" description="Acidic residues" evidence="1">
    <location>
        <begin position="77"/>
        <end position="93"/>
    </location>
</feature>
<gene>
    <name evidence="3" type="ORF">CCAP1982_LOCUS5483</name>
</gene>
<feature type="compositionally biased region" description="Basic and acidic residues" evidence="1">
    <location>
        <begin position="94"/>
        <end position="107"/>
    </location>
</feature>
<feature type="region of interest" description="Disordered" evidence="1">
    <location>
        <begin position="18"/>
        <end position="221"/>
    </location>
</feature>
<keyword evidence="2" id="KW-0732">Signal</keyword>
<feature type="signal peptide" evidence="2">
    <location>
        <begin position="1"/>
        <end position="20"/>
    </location>
</feature>
<evidence type="ECO:0000256" key="2">
    <source>
        <dbReference type="SAM" id="SignalP"/>
    </source>
</evidence>